<organism evidence="2 3">
    <name type="scientific">Roseivivax jejudonensis</name>
    <dbReference type="NCBI Taxonomy" id="1529041"/>
    <lineage>
        <taxon>Bacteria</taxon>
        <taxon>Pseudomonadati</taxon>
        <taxon>Pseudomonadota</taxon>
        <taxon>Alphaproteobacteria</taxon>
        <taxon>Rhodobacterales</taxon>
        <taxon>Roseobacteraceae</taxon>
        <taxon>Roseivivax</taxon>
    </lineage>
</organism>
<accession>A0A1X6ZA69</accession>
<gene>
    <name evidence="2" type="ORF">ROJ8625_02215</name>
</gene>
<keyword evidence="3" id="KW-1185">Reference proteome</keyword>
<evidence type="ECO:0000313" key="3">
    <source>
        <dbReference type="Proteomes" id="UP000193570"/>
    </source>
</evidence>
<reference evidence="2 3" key="1">
    <citation type="submission" date="2017-03" db="EMBL/GenBank/DDBJ databases">
        <authorList>
            <person name="Afonso C.L."/>
            <person name="Miller P.J."/>
            <person name="Scott M.A."/>
            <person name="Spackman E."/>
            <person name="Goraichik I."/>
            <person name="Dimitrov K.M."/>
            <person name="Suarez D.L."/>
            <person name="Swayne D.E."/>
        </authorList>
    </citation>
    <scope>NUCLEOTIDE SEQUENCE [LARGE SCALE GENOMIC DNA]</scope>
    <source>
        <strain evidence="2 3">CECT 8625</strain>
    </source>
</reference>
<sequence length="87" mass="9200">MSASSAAAGANDETGDSDAGARDDEESSDAFWVQLELYVRQHAGQSTHEAADALRRVAAKLEAGETVGEIKSRGGDEIGWFQAEKDT</sequence>
<name>A0A1X6ZA69_9RHOB</name>
<protein>
    <submittedName>
        <fullName evidence="2">Uncharacterized protein</fullName>
    </submittedName>
</protein>
<dbReference type="Proteomes" id="UP000193570">
    <property type="component" value="Unassembled WGS sequence"/>
</dbReference>
<feature type="region of interest" description="Disordered" evidence="1">
    <location>
        <begin position="1"/>
        <end position="27"/>
    </location>
</feature>
<evidence type="ECO:0000313" key="2">
    <source>
        <dbReference type="EMBL" id="SLN45951.1"/>
    </source>
</evidence>
<evidence type="ECO:0000256" key="1">
    <source>
        <dbReference type="SAM" id="MobiDB-lite"/>
    </source>
</evidence>
<dbReference type="RefSeq" id="WP_085791937.1">
    <property type="nucleotide sequence ID" value="NZ_FWFK01000004.1"/>
</dbReference>
<proteinExistence type="predicted"/>
<dbReference type="AlphaFoldDB" id="A0A1X6ZA69"/>
<dbReference type="EMBL" id="FWFK01000004">
    <property type="protein sequence ID" value="SLN45951.1"/>
    <property type="molecule type" value="Genomic_DNA"/>
</dbReference>